<dbReference type="Proteomes" id="UP000254159">
    <property type="component" value="Unassembled WGS sequence"/>
</dbReference>
<evidence type="ECO:0000256" key="1">
    <source>
        <dbReference type="ARBA" id="ARBA00022598"/>
    </source>
</evidence>
<proteinExistence type="predicted"/>
<dbReference type="EMBL" id="UGCD01000002">
    <property type="protein sequence ID" value="STI17287.1"/>
    <property type="molecule type" value="Genomic_DNA"/>
</dbReference>
<sequence length="274" mass="31014">MIVPATRWHAFSNRAGEYGVTPTMALATCFSAVLARWGGLTRLLLNITLFDRQPLHPAVGAMLADFTNILLLDTACDGDTVSNLARKNQLTFTEDWEHRHWSGVELLRELKRQQRYPHGAPVVFTSNLGRSLYSSRAESPLGEPEWGISQTPQVWIDHLAFEHHGEVWLQWDSNDALFPPALVETLFDAYCQLINQLCDDESAWQKPFADMMPASQRAIRERVNATGAPIPEGLLHEGIFRIALQQPQALAVTDMRYQWNYHELTDYARRCAAG</sequence>
<dbReference type="SUPFAM" id="SSF56801">
    <property type="entry name" value="Acetyl-CoA synthetase-like"/>
    <property type="match status" value="1"/>
</dbReference>
<gene>
    <name evidence="2" type="primary">mbtB_3</name>
    <name evidence="2" type="ORF">NCTC10865_02583</name>
</gene>
<reference evidence="2 3" key="1">
    <citation type="submission" date="2018-06" db="EMBL/GenBank/DDBJ databases">
        <authorList>
            <consortium name="Pathogen Informatics"/>
            <person name="Doyle S."/>
        </authorList>
    </citation>
    <scope>NUCLEOTIDE SEQUENCE [LARGE SCALE GENOMIC DNA]</scope>
    <source>
        <strain evidence="2 3">NCTC10865</strain>
    </source>
</reference>
<organism evidence="2 3">
    <name type="scientific">Escherichia coli</name>
    <dbReference type="NCBI Taxonomy" id="562"/>
    <lineage>
        <taxon>Bacteria</taxon>
        <taxon>Pseudomonadati</taxon>
        <taxon>Pseudomonadota</taxon>
        <taxon>Gammaproteobacteria</taxon>
        <taxon>Enterobacterales</taxon>
        <taxon>Enterobacteriaceae</taxon>
        <taxon>Escherichia</taxon>
    </lineage>
</organism>
<name>A0A376RIP7_ECOLX</name>
<accession>A0A376RIP7</accession>
<dbReference type="GO" id="GO:0031177">
    <property type="term" value="F:phosphopantetheine binding"/>
    <property type="evidence" value="ECO:0007669"/>
    <property type="project" value="TreeGrafter"/>
</dbReference>
<keyword evidence="1 2" id="KW-0436">Ligase</keyword>
<dbReference type="GO" id="GO:0043041">
    <property type="term" value="P:amino acid activation for nonribosomal peptide biosynthetic process"/>
    <property type="evidence" value="ECO:0007669"/>
    <property type="project" value="TreeGrafter"/>
</dbReference>
<dbReference type="SUPFAM" id="SSF52777">
    <property type="entry name" value="CoA-dependent acyltransferases"/>
    <property type="match status" value="1"/>
</dbReference>
<dbReference type="Gene3D" id="3.30.559.30">
    <property type="entry name" value="Nonribosomal peptide synthetase, condensation domain"/>
    <property type="match status" value="1"/>
</dbReference>
<dbReference type="EC" id="6.3.2.-" evidence="2"/>
<protein>
    <submittedName>
        <fullName evidence="2">Phenyloxazoline synthase MbtB</fullName>
        <ecNumber evidence="2">6.3.2.-</ecNumber>
    </submittedName>
</protein>
<evidence type="ECO:0000313" key="3">
    <source>
        <dbReference type="Proteomes" id="UP000254159"/>
    </source>
</evidence>
<dbReference type="PANTHER" id="PTHR45527:SF10">
    <property type="entry name" value="PYOCHELIN SYNTHASE PCHF"/>
    <property type="match status" value="1"/>
</dbReference>
<dbReference type="PANTHER" id="PTHR45527">
    <property type="entry name" value="NONRIBOSOMAL PEPTIDE SYNTHETASE"/>
    <property type="match status" value="1"/>
</dbReference>
<evidence type="ECO:0000313" key="2">
    <source>
        <dbReference type="EMBL" id="STI17287.1"/>
    </source>
</evidence>
<dbReference type="GO" id="GO:0044550">
    <property type="term" value="P:secondary metabolite biosynthetic process"/>
    <property type="evidence" value="ECO:0007669"/>
    <property type="project" value="TreeGrafter"/>
</dbReference>
<dbReference type="GO" id="GO:0016874">
    <property type="term" value="F:ligase activity"/>
    <property type="evidence" value="ECO:0007669"/>
    <property type="project" value="UniProtKB-KW"/>
</dbReference>
<dbReference type="GO" id="GO:0005737">
    <property type="term" value="C:cytoplasm"/>
    <property type="evidence" value="ECO:0007669"/>
    <property type="project" value="TreeGrafter"/>
</dbReference>
<dbReference type="AlphaFoldDB" id="A0A376RIP7"/>